<dbReference type="RefSeq" id="WP_086072333.1">
    <property type="nucleotide sequence ID" value="NZ_CP021109.1"/>
</dbReference>
<dbReference type="PANTHER" id="PTHR30024:SF47">
    <property type="entry name" value="TAURINE-BINDING PERIPLASMIC PROTEIN"/>
    <property type="match status" value="1"/>
</dbReference>
<protein>
    <submittedName>
        <fullName evidence="6">ABC transporter substrate-binding protein</fullName>
    </submittedName>
</protein>
<sequence length="334" mass="36927">MKRRAFIQMAAAGAAAIAAPYAPLVHAQTPRRIKVGYLHTLAVDGQLWLADHMGLWKKAGLDPEFIQFQTGLELFQAMSGGSIDVLSTGAVMSNFPARGQGKVFLINDVEFATAQLWVHPDMGINSIADLKGKKISTTTGTTAHVFLDKALRAAGIDPRKDVQIVNQRMQDATSAFISKAVPAVALWVPFNIAVRNRVPTARMLVDASAYYPDAAIVGGWAARNDYYAGNKDALARIIQAWVQANDYMTAHPDEALALLQTKYYPNVPLSDIKEQYKAQKMFDSRQWVKLYEDGTVTKWLQQVTDFFVEFASIPNPVPASQYFDPKLYLETVKA</sequence>
<feature type="signal peptide" evidence="4">
    <location>
        <begin position="1"/>
        <end position="27"/>
    </location>
</feature>
<dbReference type="InterPro" id="IPR015168">
    <property type="entry name" value="SsuA/THI5"/>
</dbReference>
<dbReference type="Proteomes" id="UP000194139">
    <property type="component" value="Chromosome"/>
</dbReference>
<dbReference type="InterPro" id="IPR006311">
    <property type="entry name" value="TAT_signal"/>
</dbReference>
<evidence type="ECO:0000256" key="4">
    <source>
        <dbReference type="SAM" id="SignalP"/>
    </source>
</evidence>
<dbReference type="GO" id="GO:0042597">
    <property type="term" value="C:periplasmic space"/>
    <property type="evidence" value="ECO:0007669"/>
    <property type="project" value="UniProtKB-SubCell"/>
</dbReference>
<evidence type="ECO:0000313" key="7">
    <source>
        <dbReference type="Proteomes" id="UP000194139"/>
    </source>
</evidence>
<reference evidence="6 7" key="1">
    <citation type="submission" date="2017-05" db="EMBL/GenBank/DDBJ databases">
        <title>Complete and WGS of Bordetella genogroups.</title>
        <authorList>
            <person name="Spilker T."/>
            <person name="LiPuma J."/>
        </authorList>
    </citation>
    <scope>NUCLEOTIDE SEQUENCE [LARGE SCALE GENOMIC DNA]</scope>
    <source>
        <strain evidence="6 7">AU17164</strain>
    </source>
</reference>
<dbReference type="Gene3D" id="3.40.190.10">
    <property type="entry name" value="Periplasmic binding protein-like II"/>
    <property type="match status" value="2"/>
</dbReference>
<dbReference type="CDD" id="cd13561">
    <property type="entry name" value="PBP2_SsuA_like_4"/>
    <property type="match status" value="1"/>
</dbReference>
<evidence type="ECO:0000256" key="3">
    <source>
        <dbReference type="ARBA" id="ARBA00022729"/>
    </source>
</evidence>
<evidence type="ECO:0000313" key="6">
    <source>
        <dbReference type="EMBL" id="ARP86591.1"/>
    </source>
</evidence>
<organism evidence="6 7">
    <name type="scientific">Bordetella genomosp. 9</name>
    <dbReference type="NCBI Taxonomy" id="1416803"/>
    <lineage>
        <taxon>Bacteria</taxon>
        <taxon>Pseudomonadati</taxon>
        <taxon>Pseudomonadota</taxon>
        <taxon>Betaproteobacteria</taxon>
        <taxon>Burkholderiales</taxon>
        <taxon>Alcaligenaceae</taxon>
        <taxon>Bordetella</taxon>
    </lineage>
</organism>
<gene>
    <name evidence="6" type="ORF">CAL13_10510</name>
</gene>
<dbReference type="AlphaFoldDB" id="A0A1W6Z023"/>
<comment type="similarity">
    <text evidence="2">Belongs to the bacterial solute-binding protein SsuA/TauA family.</text>
</comment>
<keyword evidence="7" id="KW-1185">Reference proteome</keyword>
<keyword evidence="3 4" id="KW-0732">Signal</keyword>
<dbReference type="Pfam" id="PF09084">
    <property type="entry name" value="NMT1"/>
    <property type="match status" value="1"/>
</dbReference>
<evidence type="ECO:0000259" key="5">
    <source>
        <dbReference type="Pfam" id="PF09084"/>
    </source>
</evidence>
<dbReference type="PROSITE" id="PS51318">
    <property type="entry name" value="TAT"/>
    <property type="match status" value="1"/>
</dbReference>
<comment type="subcellular location">
    <subcellularLocation>
        <location evidence="1">Periplasm</location>
    </subcellularLocation>
</comment>
<evidence type="ECO:0000256" key="2">
    <source>
        <dbReference type="ARBA" id="ARBA00010742"/>
    </source>
</evidence>
<feature type="domain" description="SsuA/THI5-like" evidence="5">
    <location>
        <begin position="48"/>
        <end position="255"/>
    </location>
</feature>
<dbReference type="SUPFAM" id="SSF53850">
    <property type="entry name" value="Periplasmic binding protein-like II"/>
    <property type="match status" value="1"/>
</dbReference>
<dbReference type="EMBL" id="CP021109">
    <property type="protein sequence ID" value="ARP86591.1"/>
    <property type="molecule type" value="Genomic_DNA"/>
</dbReference>
<proteinExistence type="inferred from homology"/>
<name>A0A1W6Z023_9BORD</name>
<accession>A0A1W6Z023</accession>
<feature type="chain" id="PRO_5012935932" evidence="4">
    <location>
        <begin position="28"/>
        <end position="334"/>
    </location>
</feature>
<dbReference type="PANTHER" id="PTHR30024">
    <property type="entry name" value="ALIPHATIC SULFONATES-BINDING PROTEIN-RELATED"/>
    <property type="match status" value="1"/>
</dbReference>
<evidence type="ECO:0000256" key="1">
    <source>
        <dbReference type="ARBA" id="ARBA00004418"/>
    </source>
</evidence>